<dbReference type="AlphaFoldDB" id="A1BB12"/>
<dbReference type="EnsemblBacteria" id="ABL72706">
    <property type="protein sequence ID" value="ABL72706"/>
    <property type="gene ID" value="Pden_4645"/>
</dbReference>
<keyword evidence="1" id="KW-0805">Transcription regulation</keyword>
<dbReference type="InterPro" id="IPR050109">
    <property type="entry name" value="HTH-type_TetR-like_transc_reg"/>
</dbReference>
<dbReference type="GO" id="GO:0000976">
    <property type="term" value="F:transcription cis-regulatory region binding"/>
    <property type="evidence" value="ECO:0007669"/>
    <property type="project" value="TreeGrafter"/>
</dbReference>
<accession>A1BB12</accession>
<evidence type="ECO:0000256" key="4">
    <source>
        <dbReference type="PROSITE-ProRule" id="PRU00335"/>
    </source>
</evidence>
<proteinExistence type="predicted"/>
<sequence length="224" mass="24102">MRSAAMTEKPTPDRILDAAERLFAEHGGEDGVSMRELAAAADVKLSLLSYHFGGKAGLYRAVFARRASQLADARSDALDKAMEHPDFGISDLAEAFVRPSVAMRYSGNRQGAAFALLTAFEASDPREAERGILAQHYDPTALRFIAALSRLYPDAPRQSVADAYLFMVGALVMTLVSGSRFARLGAHESGEEQSTDTENMTRHLIDFCTGGADAILSSDDPAKG</sequence>
<dbReference type="SUPFAM" id="SSF46689">
    <property type="entry name" value="Homeodomain-like"/>
    <property type="match status" value="1"/>
</dbReference>
<dbReference type="PANTHER" id="PTHR30055:SF234">
    <property type="entry name" value="HTH-TYPE TRANSCRIPTIONAL REGULATOR BETI"/>
    <property type="match status" value="1"/>
</dbReference>
<name>A1BB12_PARDP</name>
<dbReference type="Proteomes" id="UP000000361">
    <property type="component" value="Chromosome 1"/>
</dbReference>
<evidence type="ECO:0000256" key="1">
    <source>
        <dbReference type="ARBA" id="ARBA00023015"/>
    </source>
</evidence>
<dbReference type="SUPFAM" id="SSF48498">
    <property type="entry name" value="Tetracyclin repressor-like, C-terminal domain"/>
    <property type="match status" value="1"/>
</dbReference>
<dbReference type="Pfam" id="PF00440">
    <property type="entry name" value="TetR_N"/>
    <property type="match status" value="1"/>
</dbReference>
<dbReference type="PROSITE" id="PS50977">
    <property type="entry name" value="HTH_TETR_2"/>
    <property type="match status" value="1"/>
</dbReference>
<keyword evidence="3" id="KW-0804">Transcription</keyword>
<dbReference type="KEGG" id="pde:Pden_4645"/>
<dbReference type="EMBL" id="CP000491">
    <property type="protein sequence ID" value="ABL72706.1"/>
    <property type="molecule type" value="Genomic_DNA"/>
</dbReference>
<keyword evidence="2 4" id="KW-0238">DNA-binding</keyword>
<feature type="DNA-binding region" description="H-T-H motif" evidence="4">
    <location>
        <begin position="33"/>
        <end position="52"/>
    </location>
</feature>
<keyword evidence="6" id="KW-0614">Plasmid</keyword>
<evidence type="ECO:0000256" key="3">
    <source>
        <dbReference type="ARBA" id="ARBA00023163"/>
    </source>
</evidence>
<evidence type="ECO:0000259" key="5">
    <source>
        <dbReference type="PROSITE" id="PS50977"/>
    </source>
</evidence>
<dbReference type="InterPro" id="IPR041586">
    <property type="entry name" value="PsrA_TetR_C"/>
</dbReference>
<dbReference type="HOGENOM" id="CLU_069356_19_1_5"/>
<evidence type="ECO:0000313" key="7">
    <source>
        <dbReference type="Proteomes" id="UP000000361"/>
    </source>
</evidence>
<keyword evidence="7" id="KW-1185">Reference proteome</keyword>
<dbReference type="InterPro" id="IPR036271">
    <property type="entry name" value="Tet_transcr_reg_TetR-rel_C_sf"/>
</dbReference>
<reference evidence="7" key="1">
    <citation type="submission" date="2006-12" db="EMBL/GenBank/DDBJ databases">
        <title>Complete sequence of plasmid 1 of Paracoccus denitrificans PD1222.</title>
        <authorList>
            <person name="Copeland A."/>
            <person name="Lucas S."/>
            <person name="Lapidus A."/>
            <person name="Barry K."/>
            <person name="Detter J.C."/>
            <person name="Glavina del Rio T."/>
            <person name="Hammon N."/>
            <person name="Israni S."/>
            <person name="Dalin E."/>
            <person name="Tice H."/>
            <person name="Pitluck S."/>
            <person name="Munk A.C."/>
            <person name="Brettin T."/>
            <person name="Bruce D."/>
            <person name="Han C."/>
            <person name="Tapia R."/>
            <person name="Gilna P."/>
            <person name="Schmutz J."/>
            <person name="Larimer F."/>
            <person name="Land M."/>
            <person name="Hauser L."/>
            <person name="Kyrpides N."/>
            <person name="Lykidis A."/>
            <person name="Spiro S."/>
            <person name="Richardson D.J."/>
            <person name="Moir J.W.B."/>
            <person name="Ferguson S.J."/>
            <person name="van Spanning R.J.M."/>
            <person name="Richardson P."/>
        </authorList>
    </citation>
    <scope>NUCLEOTIDE SEQUENCE [LARGE SCALE GENOMIC DNA]</scope>
    <source>
        <strain evidence="7">Pd 1222</strain>
        <plasmid evidence="7">pPD1222</plasmid>
    </source>
</reference>
<dbReference type="PANTHER" id="PTHR30055">
    <property type="entry name" value="HTH-TYPE TRANSCRIPTIONAL REGULATOR RUTR"/>
    <property type="match status" value="1"/>
</dbReference>
<dbReference type="GO" id="GO:0003700">
    <property type="term" value="F:DNA-binding transcription factor activity"/>
    <property type="evidence" value="ECO:0007669"/>
    <property type="project" value="TreeGrafter"/>
</dbReference>
<gene>
    <name evidence="6" type="ordered locus">Pden_4645</name>
</gene>
<dbReference type="Gene3D" id="1.10.357.10">
    <property type="entry name" value="Tetracycline Repressor, domain 2"/>
    <property type="match status" value="1"/>
</dbReference>
<dbReference type="InterPro" id="IPR009057">
    <property type="entry name" value="Homeodomain-like_sf"/>
</dbReference>
<evidence type="ECO:0000313" key="6">
    <source>
        <dbReference type="EMBL" id="ABL72706.1"/>
    </source>
</evidence>
<geneLocation type="plasmid" evidence="7">
    <name>pPD1222</name>
</geneLocation>
<organism evidence="6 7">
    <name type="scientific">Paracoccus denitrificans (strain Pd 1222)</name>
    <dbReference type="NCBI Taxonomy" id="318586"/>
    <lineage>
        <taxon>Bacteria</taxon>
        <taxon>Pseudomonadati</taxon>
        <taxon>Pseudomonadota</taxon>
        <taxon>Alphaproteobacteria</taxon>
        <taxon>Rhodobacterales</taxon>
        <taxon>Paracoccaceae</taxon>
        <taxon>Paracoccus</taxon>
    </lineage>
</organism>
<protein>
    <submittedName>
        <fullName evidence="6">Transcriptional regulator, TetR family</fullName>
    </submittedName>
</protein>
<dbReference type="Pfam" id="PF17939">
    <property type="entry name" value="TetR_C_30"/>
    <property type="match status" value="1"/>
</dbReference>
<dbReference type="InterPro" id="IPR001647">
    <property type="entry name" value="HTH_TetR"/>
</dbReference>
<feature type="domain" description="HTH tetR-type" evidence="5">
    <location>
        <begin position="9"/>
        <end position="70"/>
    </location>
</feature>
<evidence type="ECO:0000256" key="2">
    <source>
        <dbReference type="ARBA" id="ARBA00023125"/>
    </source>
</evidence>
<dbReference type="eggNOG" id="COG1309">
    <property type="taxonomic scope" value="Bacteria"/>
</dbReference>